<protein>
    <submittedName>
        <fullName evidence="5">Uncharacterized protein</fullName>
    </submittedName>
</protein>
<gene>
    <name evidence="4" type="ORF">Zmor_003716</name>
    <name evidence="5" type="ORF">Zmor_016675</name>
</gene>
<keyword evidence="6" id="KW-1185">Reference proteome</keyword>
<dbReference type="Gene3D" id="3.40.50.300">
    <property type="entry name" value="P-loop containing nucleotide triphosphate hydrolases"/>
    <property type="match status" value="1"/>
</dbReference>
<keyword evidence="2 3" id="KW-0040">ANK repeat</keyword>
<dbReference type="PROSITE" id="PS50297">
    <property type="entry name" value="ANK_REP_REGION"/>
    <property type="match status" value="4"/>
</dbReference>
<dbReference type="Proteomes" id="UP001168821">
    <property type="component" value="Unassembled WGS sequence"/>
</dbReference>
<proteinExistence type="predicted"/>
<feature type="repeat" description="ANK" evidence="3">
    <location>
        <begin position="1507"/>
        <end position="1541"/>
    </location>
</feature>
<feature type="repeat" description="ANK" evidence="3">
    <location>
        <begin position="1268"/>
        <end position="1302"/>
    </location>
</feature>
<feature type="repeat" description="ANK" evidence="3">
    <location>
        <begin position="1370"/>
        <end position="1404"/>
    </location>
</feature>
<dbReference type="EMBL" id="JALNTZ010000010">
    <property type="protein sequence ID" value="KAJ3640419.1"/>
    <property type="molecule type" value="Genomic_DNA"/>
</dbReference>
<name>A0AA38MB86_9CUCU</name>
<feature type="repeat" description="ANK" evidence="3">
    <location>
        <begin position="1542"/>
        <end position="1575"/>
    </location>
</feature>
<dbReference type="SUPFAM" id="SSF48403">
    <property type="entry name" value="Ankyrin repeat"/>
    <property type="match status" value="2"/>
</dbReference>
<comment type="caution">
    <text evidence="5">The sequence shown here is derived from an EMBL/GenBank/DDBJ whole genome shotgun (WGS) entry which is preliminary data.</text>
</comment>
<dbReference type="Pfam" id="PF12796">
    <property type="entry name" value="Ank_2"/>
    <property type="match status" value="3"/>
</dbReference>
<dbReference type="InterPro" id="IPR027417">
    <property type="entry name" value="P-loop_NTPase"/>
</dbReference>
<keyword evidence="1" id="KW-0677">Repeat</keyword>
<organism evidence="5 6">
    <name type="scientific">Zophobas morio</name>
    <dbReference type="NCBI Taxonomy" id="2755281"/>
    <lineage>
        <taxon>Eukaryota</taxon>
        <taxon>Metazoa</taxon>
        <taxon>Ecdysozoa</taxon>
        <taxon>Arthropoda</taxon>
        <taxon>Hexapoda</taxon>
        <taxon>Insecta</taxon>
        <taxon>Pterygota</taxon>
        <taxon>Neoptera</taxon>
        <taxon>Endopterygota</taxon>
        <taxon>Coleoptera</taxon>
        <taxon>Polyphaga</taxon>
        <taxon>Cucujiformia</taxon>
        <taxon>Tenebrionidae</taxon>
        <taxon>Zophobas</taxon>
    </lineage>
</organism>
<reference evidence="5" key="1">
    <citation type="journal article" date="2023" name="G3 (Bethesda)">
        <title>Whole genome assemblies of Zophobas morio and Tenebrio molitor.</title>
        <authorList>
            <person name="Kaur S."/>
            <person name="Stinson S.A."/>
            <person name="diCenzo G.C."/>
        </authorList>
    </citation>
    <scope>NUCLEOTIDE SEQUENCE</scope>
    <source>
        <strain evidence="5">QUZm001</strain>
    </source>
</reference>
<dbReference type="Pfam" id="PF00023">
    <property type="entry name" value="Ank"/>
    <property type="match status" value="1"/>
</dbReference>
<evidence type="ECO:0000313" key="4">
    <source>
        <dbReference type="EMBL" id="KAJ3640419.1"/>
    </source>
</evidence>
<evidence type="ECO:0000256" key="2">
    <source>
        <dbReference type="ARBA" id="ARBA00023043"/>
    </source>
</evidence>
<feature type="repeat" description="ANK" evidence="3">
    <location>
        <begin position="1438"/>
        <end position="1472"/>
    </location>
</feature>
<evidence type="ECO:0000256" key="3">
    <source>
        <dbReference type="PROSITE-ProRule" id="PRU00023"/>
    </source>
</evidence>
<evidence type="ECO:0000313" key="6">
    <source>
        <dbReference type="Proteomes" id="UP001168821"/>
    </source>
</evidence>
<dbReference type="Gene3D" id="1.25.40.20">
    <property type="entry name" value="Ankyrin repeat-containing domain"/>
    <property type="match status" value="3"/>
</dbReference>
<evidence type="ECO:0000256" key="1">
    <source>
        <dbReference type="ARBA" id="ARBA00022737"/>
    </source>
</evidence>
<dbReference type="PANTHER" id="PTHR24198:SF165">
    <property type="entry name" value="ANKYRIN REPEAT-CONTAINING PROTEIN-RELATED"/>
    <property type="match status" value="1"/>
</dbReference>
<dbReference type="InterPro" id="IPR002110">
    <property type="entry name" value="Ankyrin_rpt"/>
</dbReference>
<sequence length="1609" mass="185584">MLQNEDTSNSSGQSIRKISLLFEKRTGTTDRGKDYEHLYITHLLLKLITDDRIEDFYLSSNDKKFGSFDDIVVNIKYHDQKNTTQTYAIQLKQSKNTIVRTRNLTSEKGNFSISQYLEDYTKNLSKIPNLKLILFTNCSTQIDRDFKIKTGGEELDLQVLTVTENYLFSTHSQPWCHKFTTNKYEKFFNNFSLYSAQADVDRLEAITSKSFCERFHTTDGSFTEFSSFICRWSVKSGSKEKLYKEWVKKVIMLCVLGPLVKPLVFCGGRGVNDKGRIFREVVAEMRVVTVAQSSYRRIKTVWQDVVELLDDDEMTKVDEIRTKYQIRGEFKLRSDLYKEDKDVSKVLWLLGKCPLVVEEHPAVYQAMPLGGTFIVVSAKVQKNFLSISDILCDQILNAFTYSLEEQKEETLKSLYLESQFWGTITTDNLVQMIDGPLVIGQPEVSLPPCHVTRTLWKIFIDLGFLKDSTNTVLVISGLPNVELFCCIFDYVEVFDFDSSERLDHCNKTNGNVVYVSQRVIPQEEFDKFCATKKRKCYQFKYVRQCYEWLRGTNIEEIKKYRLNHEYVNDGISEYDLFGDGENNINIVCANSGMGKSTLMKSLKRNSSSKTWTIFLYARKYALLCRQKVDVDVFLTNLAIDICQKYDDADIFKTLMSKRRVRIIWDGLDEVSNESLDAIINTIKQISSTKIKQWVTARNTIKTLLETKLQTFSYRIKQFSSEEQRVYIQKRLNFADSELFEIFKTVEIKMQPFCNNDVLGVPLQIYMLTELFSRNKKKYLKLLNRTFTLLDLYENFVREKFYVHYVEKLKLDLSIEDNYAKFVREMEQRLECYKRVAFDTYLSNKGLLSYFQKPDSFLVEVKTKRDFVGFISTVSDEMVPEFVHNSFGEYFAAAYLFDNDKNKARDPRFTQNDDYNNIRFFLDLMLTKTSRAHSAVLNKNSMLLDECSAEDLKSKDLVGRGVLELSCAWSKQYEIVKIQKMGFGRFNIHSRYLDDNAKRLQYGEVYRDFVKTEDPRMTKLLLLLPFLVSVYSKMRLDDECAAMVIYYSVVFDYAVIFKYVDEVPELKRTYDNFDPVYLLSVALIYESRQCLQEFALKKPFRDALGNNLDILLYACQLQGQEIFSVIVEHVVDINQLIYCACCQGRFSNVHFLVTKGVKTYIPDDHGRTPIHYSADNEIDGLRILDFLLLIGESPNILDKKNRHPLHYACMNGRFGPNIVQMLLNTKYLNHVDIYNRVPLHYACDNEDCGLQIVTILLNQAAQTQVPDVNGLTPLHYACMNWKQGSRIVDLLMQANADKTVQDFNGRTPLHYACKNYFRGSEIVDLLVDNTLVDTPDSENRLPLHDACERGSCTTVQTLMRHSDKIDPADNKGQTPLHNACKNYVHGDKIVQLLFEKRAKIDSEDLNGRQPLHYACEFGKAVTVSFLLLKGAKVNKVDGQGRLPIHYACMNVYQSPLIVKLLIDRISRVGVADAAGLLPIHYACEYADVNCVQFLIDKSEMQLVVPDAQGRVALHYACLNFNHGLDIVRFLIRAGAKWDVKDKWGRMPLHYACQTGNIYNVVGLIDVMGGSINVGDLEGRKPIDYARKGKNYNVVQLLKNLESGGSLEVPL</sequence>
<dbReference type="PANTHER" id="PTHR24198">
    <property type="entry name" value="ANKYRIN REPEAT AND PROTEIN KINASE DOMAIN-CONTAINING PROTEIN"/>
    <property type="match status" value="1"/>
</dbReference>
<dbReference type="PROSITE" id="PS50088">
    <property type="entry name" value="ANK_REPEAT"/>
    <property type="match status" value="7"/>
</dbReference>
<accession>A0AA38MB86</accession>
<feature type="repeat" description="ANK" evidence="3">
    <location>
        <begin position="1405"/>
        <end position="1437"/>
    </location>
</feature>
<dbReference type="SMART" id="SM00248">
    <property type="entry name" value="ANK"/>
    <property type="match status" value="14"/>
</dbReference>
<dbReference type="InterPro" id="IPR036770">
    <property type="entry name" value="Ankyrin_rpt-contain_sf"/>
</dbReference>
<evidence type="ECO:0000313" key="5">
    <source>
        <dbReference type="EMBL" id="KAJ3650585.1"/>
    </source>
</evidence>
<dbReference type="EMBL" id="JALNTZ010000005">
    <property type="protein sequence ID" value="KAJ3650585.1"/>
    <property type="molecule type" value="Genomic_DNA"/>
</dbReference>
<feature type="repeat" description="ANK" evidence="3">
    <location>
        <begin position="1164"/>
        <end position="1198"/>
    </location>
</feature>